<dbReference type="STRING" id="53444.AYR59_00910"/>
<dbReference type="PROSITE" id="PS00383">
    <property type="entry name" value="TYR_PHOSPHATASE_1"/>
    <property type="match status" value="1"/>
</dbReference>
<dbReference type="InterPro" id="IPR016130">
    <property type="entry name" value="Tyr_Pase_AS"/>
</dbReference>
<dbReference type="InterPro" id="IPR029021">
    <property type="entry name" value="Prot-tyrosine_phosphatase-like"/>
</dbReference>
<dbReference type="PROSITE" id="PS50056">
    <property type="entry name" value="TYR_PHOSPHATASE_2"/>
    <property type="match status" value="1"/>
</dbReference>
<evidence type="ECO:0000313" key="4">
    <source>
        <dbReference type="Proteomes" id="UP000051565"/>
    </source>
</evidence>
<name>A0A0R2JSK7_9LACO</name>
<evidence type="ECO:0000256" key="1">
    <source>
        <dbReference type="ARBA" id="ARBA00009580"/>
    </source>
</evidence>
<organism evidence="3 4">
    <name type="scientific">Fructilactobacillus lindneri DSM 20690 = JCM 11027</name>
    <dbReference type="NCBI Taxonomy" id="1122148"/>
    <lineage>
        <taxon>Bacteria</taxon>
        <taxon>Bacillati</taxon>
        <taxon>Bacillota</taxon>
        <taxon>Bacilli</taxon>
        <taxon>Lactobacillales</taxon>
        <taxon>Lactobacillaceae</taxon>
        <taxon>Fructilactobacillus</taxon>
    </lineage>
</organism>
<evidence type="ECO:0000313" key="3">
    <source>
        <dbReference type="EMBL" id="KRN80056.1"/>
    </source>
</evidence>
<dbReference type="PANTHER" id="PTHR31126:SF1">
    <property type="entry name" value="TYROSINE SPECIFIC PROTEIN PHOSPHATASES DOMAIN-CONTAINING PROTEIN"/>
    <property type="match status" value="1"/>
</dbReference>
<dbReference type="Proteomes" id="UP000051565">
    <property type="component" value="Unassembled WGS sequence"/>
</dbReference>
<accession>A0A0R2JSK7</accession>
<dbReference type="GO" id="GO:0004721">
    <property type="term" value="F:phosphoprotein phosphatase activity"/>
    <property type="evidence" value="ECO:0007669"/>
    <property type="project" value="InterPro"/>
</dbReference>
<dbReference type="PANTHER" id="PTHR31126">
    <property type="entry name" value="TYROSINE-PROTEIN PHOSPHATASE"/>
    <property type="match status" value="1"/>
</dbReference>
<reference evidence="3 4" key="1">
    <citation type="journal article" date="2015" name="Genome Announc.">
        <title>Expanding the biotechnology potential of lactobacilli through comparative genomics of 213 strains and associated genera.</title>
        <authorList>
            <person name="Sun Z."/>
            <person name="Harris H.M."/>
            <person name="McCann A."/>
            <person name="Guo C."/>
            <person name="Argimon S."/>
            <person name="Zhang W."/>
            <person name="Yang X."/>
            <person name="Jeffery I.B."/>
            <person name="Cooney J.C."/>
            <person name="Kagawa T.F."/>
            <person name="Liu W."/>
            <person name="Song Y."/>
            <person name="Salvetti E."/>
            <person name="Wrobel A."/>
            <person name="Rasinkangas P."/>
            <person name="Parkhill J."/>
            <person name="Rea M.C."/>
            <person name="O'Sullivan O."/>
            <person name="Ritari J."/>
            <person name="Douillard F.P."/>
            <person name="Paul Ross R."/>
            <person name="Yang R."/>
            <person name="Briner A.E."/>
            <person name="Felis G.E."/>
            <person name="de Vos W.M."/>
            <person name="Barrangou R."/>
            <person name="Klaenhammer T.R."/>
            <person name="Caufield P.W."/>
            <person name="Cui Y."/>
            <person name="Zhang H."/>
            <person name="O'Toole P.W."/>
        </authorList>
    </citation>
    <scope>NUCLEOTIDE SEQUENCE [LARGE SCALE GENOMIC DNA]</scope>
    <source>
        <strain evidence="3 4">DSM 20690</strain>
    </source>
</reference>
<feature type="domain" description="Tyrosine specific protein phosphatases" evidence="2">
    <location>
        <begin position="135"/>
        <end position="180"/>
    </location>
</feature>
<evidence type="ECO:0000259" key="2">
    <source>
        <dbReference type="PROSITE" id="PS50056"/>
    </source>
</evidence>
<comment type="similarity">
    <text evidence="1">Belongs to the protein-tyrosine phosphatase family.</text>
</comment>
<dbReference type="Pfam" id="PF13350">
    <property type="entry name" value="Y_phosphatase3"/>
    <property type="match status" value="1"/>
</dbReference>
<dbReference type="InterPro" id="IPR000387">
    <property type="entry name" value="Tyr_Pase_dom"/>
</dbReference>
<gene>
    <name evidence="3" type="ORF">IV52_GL000174</name>
</gene>
<dbReference type="InterPro" id="IPR026893">
    <property type="entry name" value="Tyr/Ser_Pase_IphP-type"/>
</dbReference>
<proteinExistence type="inferred from homology"/>
<comment type="caution">
    <text evidence="3">The sequence shown here is derived from an EMBL/GenBank/DDBJ whole genome shotgun (WGS) entry which is preliminary data.</text>
</comment>
<dbReference type="AlphaFoldDB" id="A0A0R2JSK7"/>
<dbReference type="GeneID" id="61249439"/>
<keyword evidence="4" id="KW-1185">Reference proteome</keyword>
<dbReference type="RefSeq" id="WP_225354783.1">
    <property type="nucleotide sequence ID" value="NZ_FUXS01000004.1"/>
</dbReference>
<dbReference type="EMBL" id="JQBT01000012">
    <property type="protein sequence ID" value="KRN80056.1"/>
    <property type="molecule type" value="Genomic_DNA"/>
</dbReference>
<dbReference type="PATRIC" id="fig|1122148.6.peg.183"/>
<protein>
    <recommendedName>
        <fullName evidence="2">Tyrosine specific protein phosphatases domain-containing protein</fullName>
    </recommendedName>
</protein>
<dbReference type="Gene3D" id="3.90.190.10">
    <property type="entry name" value="Protein tyrosine phosphatase superfamily"/>
    <property type="match status" value="1"/>
</dbReference>
<dbReference type="SUPFAM" id="SSF52799">
    <property type="entry name" value="(Phosphotyrosine protein) phosphatases II"/>
    <property type="match status" value="1"/>
</dbReference>
<sequence>MKKLENKRVISLDSTDNFRELGGYKTADGHTIKWHKLLRSGSLGNLNQKDLNFLENYGVRYDVDLRSDPEVADAPDQIQVGAIDYIFDPIFNEDRTDNSQDPDDFRKILETNKTYGYDHMIDVYRQMVTHEYCRNAFHNLFMILLENKKDGQSVLFHCTAGKDRTGMSALLILSALGVDLETIKEDYILTNKVVKHIIDAKVEDVKHQDFSPHAIESLKTLYSVNMDFLNAAIAEINHRYNNMDNFLHEGIGLTDQNITDLKAIYLE</sequence>